<name>A0A0R0LRH9_9MICR</name>
<dbReference type="PANTHER" id="PTHR33064">
    <property type="entry name" value="POL PROTEIN"/>
    <property type="match status" value="1"/>
</dbReference>
<dbReference type="SUPFAM" id="SSF56672">
    <property type="entry name" value="DNA/RNA polymerases"/>
    <property type="match status" value="1"/>
</dbReference>
<dbReference type="PROSITE" id="PS50878">
    <property type="entry name" value="RT_POL"/>
    <property type="match status" value="1"/>
</dbReference>
<dbReference type="Gene3D" id="3.30.70.270">
    <property type="match status" value="2"/>
</dbReference>
<feature type="domain" description="Reverse transcriptase" evidence="1">
    <location>
        <begin position="1"/>
        <end position="101"/>
    </location>
</feature>
<proteinExistence type="predicted"/>
<protein>
    <submittedName>
        <fullName evidence="2">Putative LTR transposable element</fullName>
    </submittedName>
</protein>
<dbReference type="OrthoDB" id="2194544at2759"/>
<keyword evidence="3" id="KW-1185">Reference proteome</keyword>
<dbReference type="InterPro" id="IPR000477">
    <property type="entry name" value="RT_dom"/>
</dbReference>
<dbReference type="Pfam" id="PF00078">
    <property type="entry name" value="RVT_1"/>
    <property type="match status" value="1"/>
</dbReference>
<dbReference type="AlphaFoldDB" id="A0A0R0LRH9"/>
<dbReference type="InterPro" id="IPR043502">
    <property type="entry name" value="DNA/RNA_pol_sf"/>
</dbReference>
<dbReference type="InterPro" id="IPR043128">
    <property type="entry name" value="Rev_trsase/Diguanyl_cyclase"/>
</dbReference>
<feature type="non-terminal residue" evidence="2">
    <location>
        <position position="1"/>
    </location>
</feature>
<reference evidence="2 3" key="1">
    <citation type="submission" date="2015-07" db="EMBL/GenBank/DDBJ databases">
        <title>The genome of Pseudoloma neurophilia, a relevant intracellular parasite of the zebrafish.</title>
        <authorList>
            <person name="Ndikumana S."/>
            <person name="Pelin A."/>
            <person name="Sanders J."/>
            <person name="Corradi N."/>
        </authorList>
    </citation>
    <scope>NUCLEOTIDE SEQUENCE [LARGE SCALE GENOMIC DNA]</scope>
    <source>
        <strain evidence="2 3">MK1</strain>
    </source>
</reference>
<dbReference type="FunFam" id="3.30.70.270:FF:000003">
    <property type="entry name" value="Transposon Ty3-G Gag-Pol polyprotein"/>
    <property type="match status" value="1"/>
</dbReference>
<dbReference type="Proteomes" id="UP000051530">
    <property type="component" value="Unassembled WGS sequence"/>
</dbReference>
<dbReference type="CDD" id="cd01647">
    <property type="entry name" value="RT_LTR"/>
    <property type="match status" value="1"/>
</dbReference>
<evidence type="ECO:0000313" key="3">
    <source>
        <dbReference type="Proteomes" id="UP000051530"/>
    </source>
</evidence>
<dbReference type="PANTHER" id="PTHR33064:SF37">
    <property type="entry name" value="RIBONUCLEASE H"/>
    <property type="match status" value="1"/>
</dbReference>
<evidence type="ECO:0000313" key="2">
    <source>
        <dbReference type="EMBL" id="KRH91864.1"/>
    </source>
</evidence>
<gene>
    <name evidence="2" type="ORF">M153_20819000143</name>
</gene>
<dbReference type="VEuPathDB" id="MicrosporidiaDB:M153_20819000143"/>
<feature type="non-terminal residue" evidence="2">
    <location>
        <position position="162"/>
    </location>
</feature>
<evidence type="ECO:0000259" key="1">
    <source>
        <dbReference type="PROSITE" id="PS50878"/>
    </source>
</evidence>
<organism evidence="2 3">
    <name type="scientific">Pseudoloma neurophilia</name>
    <dbReference type="NCBI Taxonomy" id="146866"/>
    <lineage>
        <taxon>Eukaryota</taxon>
        <taxon>Fungi</taxon>
        <taxon>Fungi incertae sedis</taxon>
        <taxon>Microsporidia</taxon>
        <taxon>Pseudoloma</taxon>
    </lineage>
</organism>
<accession>A0A0R0LRH9</accession>
<sequence length="162" mass="19125">LRKDCHKTDFSILGDKYEFLRLPFGLKNAPFFFQKTMYRILSKFNYVKVFIDDILIYSKNINEHYEHLNTILKHLLENNVSINPEKCHFAKESVKFLGYEINENGYCADTSRVEKFDNFKPPTSKKKIMSLVGTLQWFRPFVPNMSKKLLPITDKLKLGTFT</sequence>
<comment type="caution">
    <text evidence="2">The sequence shown here is derived from an EMBL/GenBank/DDBJ whole genome shotgun (WGS) entry which is preliminary data.</text>
</comment>
<dbReference type="InterPro" id="IPR051320">
    <property type="entry name" value="Viral_Replic_Matur_Polypro"/>
</dbReference>
<dbReference type="EMBL" id="LGUB01001448">
    <property type="protein sequence ID" value="KRH91864.1"/>
    <property type="molecule type" value="Genomic_DNA"/>
</dbReference>